<gene>
    <name evidence="1" type="ORF">IPK02_00750</name>
</gene>
<accession>A0A935T6R4</accession>
<dbReference type="InterPro" id="IPR014710">
    <property type="entry name" value="RmlC-like_jellyroll"/>
</dbReference>
<dbReference type="AlphaFoldDB" id="A0A935T6R4"/>
<dbReference type="SUPFAM" id="SSF46785">
    <property type="entry name" value="Winged helix' DNA-binding domain"/>
    <property type="match status" value="1"/>
</dbReference>
<dbReference type="InterPro" id="IPR036390">
    <property type="entry name" value="WH_DNA-bd_sf"/>
</dbReference>
<sequence>MATEHGSVLRFPVLAFRKALDTDCDFRDAWMIHLAREVRKLRAQRERLNLRSAADRVFHYIESEGINGIVMLNQSRKAWAAELGLTHEALYRTLSRLQADGTLDITGERIAIVPSVPAHRLKSV</sequence>
<organism evidence="1 2">
    <name type="scientific">Candidatus Accumulibacter affinis</name>
    <dbReference type="NCBI Taxonomy" id="2954384"/>
    <lineage>
        <taxon>Bacteria</taxon>
        <taxon>Pseudomonadati</taxon>
        <taxon>Pseudomonadota</taxon>
        <taxon>Betaproteobacteria</taxon>
        <taxon>Candidatus Accumulibacter</taxon>
    </lineage>
</organism>
<protein>
    <submittedName>
        <fullName evidence="1">Crp/Fnr family transcriptional regulator</fullName>
    </submittedName>
</protein>
<comment type="caution">
    <text evidence="1">The sequence shown here is derived from an EMBL/GenBank/DDBJ whole genome shotgun (WGS) entry which is preliminary data.</text>
</comment>
<dbReference type="EMBL" id="JADJOT010000001">
    <property type="protein sequence ID" value="MBK7952606.1"/>
    <property type="molecule type" value="Genomic_DNA"/>
</dbReference>
<reference evidence="1 2" key="1">
    <citation type="submission" date="2020-10" db="EMBL/GenBank/DDBJ databases">
        <title>Connecting structure to function with the recovery of over 1000 high-quality activated sludge metagenome-assembled genomes encoding full-length rRNA genes using long-read sequencing.</title>
        <authorList>
            <person name="Singleton C.M."/>
            <person name="Petriglieri F."/>
            <person name="Kristensen J.M."/>
            <person name="Kirkegaard R.H."/>
            <person name="Michaelsen T.Y."/>
            <person name="Andersen M.H."/>
            <person name="Karst S.M."/>
            <person name="Dueholm M.S."/>
            <person name="Nielsen P.H."/>
            <person name="Albertsen M."/>
        </authorList>
    </citation>
    <scope>NUCLEOTIDE SEQUENCE [LARGE SCALE GENOMIC DNA]</scope>
    <source>
        <strain evidence="1">Fred_18-Q3-R57-64_BAT3C.720</strain>
    </source>
</reference>
<dbReference type="Gene3D" id="2.60.120.10">
    <property type="entry name" value="Jelly Rolls"/>
    <property type="match status" value="1"/>
</dbReference>
<evidence type="ECO:0000313" key="2">
    <source>
        <dbReference type="Proteomes" id="UP000706151"/>
    </source>
</evidence>
<name>A0A935T6R4_9PROT</name>
<dbReference type="Proteomes" id="UP000706151">
    <property type="component" value="Unassembled WGS sequence"/>
</dbReference>
<proteinExistence type="predicted"/>
<evidence type="ECO:0000313" key="1">
    <source>
        <dbReference type="EMBL" id="MBK7952606.1"/>
    </source>
</evidence>